<dbReference type="PROSITE" id="PS50893">
    <property type="entry name" value="ABC_TRANSPORTER_2"/>
    <property type="match status" value="1"/>
</dbReference>
<dbReference type="InterPro" id="IPR003439">
    <property type="entry name" value="ABC_transporter-like_ATP-bd"/>
</dbReference>
<dbReference type="EMBL" id="JAAZWO010000001">
    <property type="protein sequence ID" value="MBC2396207.1"/>
    <property type="molecule type" value="Genomic_DNA"/>
</dbReference>
<keyword evidence="4 6" id="KW-0067">ATP-binding</keyword>
<dbReference type="Gene3D" id="3.40.50.300">
    <property type="entry name" value="P-loop containing nucleotide triphosphate hydrolases"/>
    <property type="match status" value="1"/>
</dbReference>
<evidence type="ECO:0000256" key="3">
    <source>
        <dbReference type="ARBA" id="ARBA00022741"/>
    </source>
</evidence>
<keyword evidence="7" id="KW-1185">Reference proteome</keyword>
<dbReference type="RefSeq" id="WP_173680132.1">
    <property type="nucleotide sequence ID" value="NZ_JAAZWO010000001.1"/>
</dbReference>
<evidence type="ECO:0000256" key="2">
    <source>
        <dbReference type="ARBA" id="ARBA00022448"/>
    </source>
</evidence>
<reference evidence="6 7" key="1">
    <citation type="submission" date="2020-04" db="EMBL/GenBank/DDBJ databases">
        <title>Genomic insights into acetone-butanol-ethanol (ABE) fermentation by sequencing solventogenic clostridia strains.</title>
        <authorList>
            <person name="Brown S."/>
        </authorList>
    </citation>
    <scope>NUCLEOTIDE SEQUENCE [LARGE SCALE GENOMIC DNA]</scope>
    <source>
        <strain evidence="6 7">DJ011</strain>
    </source>
</reference>
<sequence>MKECVLKVNGVTKSYRGNKILDNINMTIKKGQIYGLVGLNGAGKSTLLKIITGLVMPDSGSLELFGHHEKNKIEANRRRIGALVETVALYDNKTVYENMNLSRILKGIPGEDSIDKFLNIVGLAELKHKKVKKVSLGSKQRLGIAMALLGEPEFLILDEPTNGLDPIKIIEIRDLLIKLNVEYKVTMIISSHILSELYHVANYYGIIHKGKLIKQISLEELEEQCKNYVHIKVDDTAKASVVISEKLNTKNFVVLPSNMIKLYDYVDSTGKITEILVNEGITVEQIMPMGDDLESYFTRMVGGSRDA</sequence>
<dbReference type="Pfam" id="PF00005">
    <property type="entry name" value="ABC_tran"/>
    <property type="match status" value="1"/>
</dbReference>
<evidence type="ECO:0000313" key="7">
    <source>
        <dbReference type="Proteomes" id="UP000563151"/>
    </source>
</evidence>
<dbReference type="GO" id="GO:0005524">
    <property type="term" value="F:ATP binding"/>
    <property type="evidence" value="ECO:0007669"/>
    <property type="project" value="UniProtKB-KW"/>
</dbReference>
<evidence type="ECO:0000313" key="6">
    <source>
        <dbReference type="EMBL" id="MBC2396207.1"/>
    </source>
</evidence>
<dbReference type="InterPro" id="IPR027417">
    <property type="entry name" value="P-loop_NTPase"/>
</dbReference>
<comment type="caution">
    <text evidence="6">The sequence shown here is derived from an EMBL/GenBank/DDBJ whole genome shotgun (WGS) entry which is preliminary data.</text>
</comment>
<dbReference type="SUPFAM" id="SSF52540">
    <property type="entry name" value="P-loop containing nucleoside triphosphate hydrolases"/>
    <property type="match status" value="1"/>
</dbReference>
<dbReference type="PANTHER" id="PTHR43335">
    <property type="entry name" value="ABC TRANSPORTER, ATP-BINDING PROTEIN"/>
    <property type="match status" value="1"/>
</dbReference>
<feature type="domain" description="ABC transporter" evidence="5">
    <location>
        <begin position="6"/>
        <end position="234"/>
    </location>
</feature>
<dbReference type="PANTHER" id="PTHR43335:SF8">
    <property type="entry name" value="ABC TRANSPORTER, ATP-BINDING PROTEIN"/>
    <property type="match status" value="1"/>
</dbReference>
<keyword evidence="2" id="KW-0813">Transport</keyword>
<dbReference type="GO" id="GO:0016887">
    <property type="term" value="F:ATP hydrolysis activity"/>
    <property type="evidence" value="ECO:0007669"/>
    <property type="project" value="InterPro"/>
</dbReference>
<name>A0A923IYS7_CLOTT</name>
<accession>A0A923IYS7</accession>
<comment type="similarity">
    <text evidence="1">Belongs to the ABC transporter superfamily.</text>
</comment>
<gene>
    <name evidence="6" type="ORF">HGG79_00205</name>
</gene>
<protein>
    <submittedName>
        <fullName evidence="6">ABC transporter ATP-binding protein</fullName>
    </submittedName>
</protein>
<dbReference type="Proteomes" id="UP000563151">
    <property type="component" value="Unassembled WGS sequence"/>
</dbReference>
<dbReference type="SMART" id="SM00382">
    <property type="entry name" value="AAA"/>
    <property type="match status" value="1"/>
</dbReference>
<dbReference type="InterPro" id="IPR003593">
    <property type="entry name" value="AAA+_ATPase"/>
</dbReference>
<dbReference type="AlphaFoldDB" id="A0A923IYS7"/>
<proteinExistence type="inferred from homology"/>
<organism evidence="6 7">
    <name type="scientific">Clostridium tetanomorphum</name>
    <dbReference type="NCBI Taxonomy" id="1553"/>
    <lineage>
        <taxon>Bacteria</taxon>
        <taxon>Bacillati</taxon>
        <taxon>Bacillota</taxon>
        <taxon>Clostridia</taxon>
        <taxon>Eubacteriales</taxon>
        <taxon>Clostridiaceae</taxon>
        <taxon>Clostridium</taxon>
    </lineage>
</organism>
<evidence type="ECO:0000259" key="5">
    <source>
        <dbReference type="PROSITE" id="PS50893"/>
    </source>
</evidence>
<evidence type="ECO:0000256" key="4">
    <source>
        <dbReference type="ARBA" id="ARBA00022840"/>
    </source>
</evidence>
<keyword evidence="3" id="KW-0547">Nucleotide-binding</keyword>
<evidence type="ECO:0000256" key="1">
    <source>
        <dbReference type="ARBA" id="ARBA00005417"/>
    </source>
</evidence>